<feature type="region of interest" description="Disordered" evidence="1">
    <location>
        <begin position="27"/>
        <end position="47"/>
    </location>
</feature>
<dbReference type="AlphaFoldDB" id="A0A9X1PK22"/>
<evidence type="ECO:0000313" key="2">
    <source>
        <dbReference type="EMBL" id="MCF0061835.1"/>
    </source>
</evidence>
<feature type="region of interest" description="Disordered" evidence="1">
    <location>
        <begin position="52"/>
        <end position="71"/>
    </location>
</feature>
<keyword evidence="3" id="KW-1185">Reference proteome</keyword>
<name>A0A9X1PK22_9BACT</name>
<evidence type="ECO:0000256" key="1">
    <source>
        <dbReference type="SAM" id="MobiDB-lite"/>
    </source>
</evidence>
<organism evidence="2 3">
    <name type="scientific">Dyadobacter chenwenxiniae</name>
    <dbReference type="NCBI Taxonomy" id="2906456"/>
    <lineage>
        <taxon>Bacteria</taxon>
        <taxon>Pseudomonadati</taxon>
        <taxon>Bacteroidota</taxon>
        <taxon>Cytophagia</taxon>
        <taxon>Cytophagales</taxon>
        <taxon>Spirosomataceae</taxon>
        <taxon>Dyadobacter</taxon>
    </lineage>
</organism>
<accession>A0A9X1PK22</accession>
<gene>
    <name evidence="2" type="ORF">LXM26_10045</name>
</gene>
<feature type="compositionally biased region" description="Polar residues" evidence="1">
    <location>
        <begin position="61"/>
        <end position="71"/>
    </location>
</feature>
<dbReference type="RefSeq" id="WP_234655090.1">
    <property type="nucleotide sequence ID" value="NZ_CP094997.1"/>
</dbReference>
<protein>
    <submittedName>
        <fullName evidence="2">Uncharacterized protein</fullName>
    </submittedName>
</protein>
<dbReference type="Proteomes" id="UP001139000">
    <property type="component" value="Unassembled WGS sequence"/>
</dbReference>
<evidence type="ECO:0000313" key="3">
    <source>
        <dbReference type="Proteomes" id="UP001139000"/>
    </source>
</evidence>
<proteinExistence type="predicted"/>
<sequence>MKTEKLIILAIFLVLIQLAACERSKLNDPEPGSLRQSADSLGHFPGDSIPGDSIPGDTISPPDTLNGGTDTLSHPDTLTIQPIKAGDEFFITPAILQDSLAYLKLNVVTREKYNCLNNYISYSAMNNFGTIDINFNLVLGGIVCQPGKTPSTATIYLDRNSINPDSTYQIHVKASGKNYQGTLKKSGAGYEINWPYDKGVIFTKKSI</sequence>
<comment type="caution">
    <text evidence="2">The sequence shown here is derived from an EMBL/GenBank/DDBJ whole genome shotgun (WGS) entry which is preliminary data.</text>
</comment>
<dbReference type="EMBL" id="JAJTTC010000001">
    <property type="protein sequence ID" value="MCF0061835.1"/>
    <property type="molecule type" value="Genomic_DNA"/>
</dbReference>
<reference evidence="2" key="1">
    <citation type="submission" date="2021-12" db="EMBL/GenBank/DDBJ databases">
        <title>Novel species in genus Dyadobacter.</title>
        <authorList>
            <person name="Ma C."/>
        </authorList>
    </citation>
    <scope>NUCLEOTIDE SEQUENCE</scope>
    <source>
        <strain evidence="2">LJ419</strain>
    </source>
</reference>